<organism evidence="2 3">
    <name type="scientific">Halalkalibacter kiskunsagensis</name>
    <dbReference type="NCBI Taxonomy" id="1548599"/>
    <lineage>
        <taxon>Bacteria</taxon>
        <taxon>Bacillati</taxon>
        <taxon>Bacillota</taxon>
        <taxon>Bacilli</taxon>
        <taxon>Bacillales</taxon>
        <taxon>Bacillaceae</taxon>
        <taxon>Halalkalibacter</taxon>
    </lineage>
</organism>
<dbReference type="Pfam" id="PF03009">
    <property type="entry name" value="GDPD"/>
    <property type="match status" value="1"/>
</dbReference>
<dbReference type="Gene3D" id="3.20.20.190">
    <property type="entry name" value="Phosphatidylinositol (PI) phosphodiesterase"/>
    <property type="match status" value="1"/>
</dbReference>
<dbReference type="PANTHER" id="PTHR46211:SF1">
    <property type="entry name" value="GLYCEROPHOSPHODIESTER PHOSPHODIESTERASE, CYTOPLASMIC"/>
    <property type="match status" value="1"/>
</dbReference>
<name>A0ABV6KGJ2_9BACI</name>
<dbReference type="EMBL" id="JBHLUX010000076">
    <property type="protein sequence ID" value="MFC0472428.1"/>
    <property type="molecule type" value="Genomic_DNA"/>
</dbReference>
<dbReference type="PANTHER" id="PTHR46211">
    <property type="entry name" value="GLYCEROPHOSPHORYL DIESTER PHOSPHODIESTERASE"/>
    <property type="match status" value="1"/>
</dbReference>
<evidence type="ECO:0000259" key="1">
    <source>
        <dbReference type="PROSITE" id="PS51704"/>
    </source>
</evidence>
<dbReference type="SUPFAM" id="SSF51695">
    <property type="entry name" value="PLC-like phosphodiesterases"/>
    <property type="match status" value="1"/>
</dbReference>
<accession>A0ABV6KGJ2</accession>
<dbReference type="InterPro" id="IPR017946">
    <property type="entry name" value="PLC-like_Pdiesterase_TIM-brl"/>
</dbReference>
<dbReference type="InterPro" id="IPR030395">
    <property type="entry name" value="GP_PDE_dom"/>
</dbReference>
<evidence type="ECO:0000313" key="2">
    <source>
        <dbReference type="EMBL" id="MFC0472428.1"/>
    </source>
</evidence>
<feature type="domain" description="GP-PDE" evidence="1">
    <location>
        <begin position="1"/>
        <end position="239"/>
    </location>
</feature>
<sequence length="246" mass="27470">MKCIAHRGWSSKAPENTLAAFRLALQEPPMYAVELDVHLSKDGIPVVIHDHTLERTTNGSGLVKDCTFWELRSLDAGSWFSSSFSEEKIPALEEVFELFKPTTCRIVIELKQTGEFYSGLEKAVVDLIKKYDMHSQVLVASFDHESVVNVKKLDSNIETGLIILGRPTLVLEQLVHTGASSISMHYAFITEELVQSLIEKGIRVGAWTVDDAKVIEKLGQFSKHMQITTNDPEQFLKVALPTITKG</sequence>
<comment type="caution">
    <text evidence="2">The sequence shown here is derived from an EMBL/GenBank/DDBJ whole genome shotgun (WGS) entry which is preliminary data.</text>
</comment>
<gene>
    <name evidence="2" type="ORF">ACFFHM_18560</name>
</gene>
<reference evidence="2 3" key="1">
    <citation type="submission" date="2024-09" db="EMBL/GenBank/DDBJ databases">
        <authorList>
            <person name="Sun Q."/>
            <person name="Mori K."/>
        </authorList>
    </citation>
    <scope>NUCLEOTIDE SEQUENCE [LARGE SCALE GENOMIC DNA]</scope>
    <source>
        <strain evidence="2 3">NCAIM B.02610</strain>
    </source>
</reference>
<dbReference type="RefSeq" id="WP_335963727.1">
    <property type="nucleotide sequence ID" value="NZ_JAXBLX010000060.1"/>
</dbReference>
<proteinExistence type="predicted"/>
<keyword evidence="3" id="KW-1185">Reference proteome</keyword>
<evidence type="ECO:0000313" key="3">
    <source>
        <dbReference type="Proteomes" id="UP001589838"/>
    </source>
</evidence>
<dbReference type="PROSITE" id="PS51704">
    <property type="entry name" value="GP_PDE"/>
    <property type="match status" value="1"/>
</dbReference>
<dbReference type="Proteomes" id="UP001589838">
    <property type="component" value="Unassembled WGS sequence"/>
</dbReference>
<protein>
    <submittedName>
        <fullName evidence="2">Glycerophosphodiester phosphodiesterase</fullName>
    </submittedName>
</protein>